<name>A0A1F6BM70_9BACT</name>
<keyword evidence="4" id="KW-0255">Endonuclease</keyword>
<comment type="function">
    <text evidence="1">RNaseP catalyzes the removal of the 5'-leader sequence from pre-tRNA to produce the mature 5'-terminus. It can also cleave other RNA substrates such as 4.5S RNA. The protein component plays an auxiliary but essential role in vivo by binding to the 5'-leader sequence and broadening the substrate specificity of the ribozyme.</text>
</comment>
<evidence type="ECO:0000256" key="4">
    <source>
        <dbReference type="ARBA" id="ARBA00022759"/>
    </source>
</evidence>
<dbReference type="GO" id="GO:0004526">
    <property type="term" value="F:ribonuclease P activity"/>
    <property type="evidence" value="ECO:0007669"/>
    <property type="project" value="InterPro"/>
</dbReference>
<evidence type="ECO:0000313" key="7">
    <source>
        <dbReference type="EMBL" id="OGG38016.1"/>
    </source>
</evidence>
<dbReference type="InterPro" id="IPR020568">
    <property type="entry name" value="Ribosomal_Su5_D2-typ_SF"/>
</dbReference>
<accession>A0A1F6BM70</accession>
<proteinExistence type="predicted"/>
<dbReference type="Proteomes" id="UP000179324">
    <property type="component" value="Unassembled WGS sequence"/>
</dbReference>
<reference evidence="7 8" key="1">
    <citation type="journal article" date="2016" name="Nat. Commun.">
        <title>Thousands of microbial genomes shed light on interconnected biogeochemical processes in an aquifer system.</title>
        <authorList>
            <person name="Anantharaman K."/>
            <person name="Brown C.T."/>
            <person name="Hug L.A."/>
            <person name="Sharon I."/>
            <person name="Castelle C.J."/>
            <person name="Probst A.J."/>
            <person name="Thomas B.C."/>
            <person name="Singh A."/>
            <person name="Wilkins M.J."/>
            <person name="Karaoz U."/>
            <person name="Brodie E.L."/>
            <person name="Williams K.H."/>
            <person name="Hubbard S.S."/>
            <person name="Banfield J.F."/>
        </authorList>
    </citation>
    <scope>NUCLEOTIDE SEQUENCE [LARGE SCALE GENOMIC DNA]</scope>
</reference>
<dbReference type="AlphaFoldDB" id="A0A1F6BM70"/>
<keyword evidence="3" id="KW-0540">Nuclease</keyword>
<keyword evidence="6" id="KW-0694">RNA-binding</keyword>
<sequence>MAFFVVKKNPERPGTLRVVLGKSVAKKAVTRNLLKRRIKAAIRPVIGKSSPGFVIIVRPGAASLTYDELRREIAQKIK</sequence>
<dbReference type="EMBL" id="MFKI01000034">
    <property type="protein sequence ID" value="OGG38016.1"/>
    <property type="molecule type" value="Genomic_DNA"/>
</dbReference>
<dbReference type="GO" id="GO:0008033">
    <property type="term" value="P:tRNA processing"/>
    <property type="evidence" value="ECO:0007669"/>
    <property type="project" value="UniProtKB-KW"/>
</dbReference>
<evidence type="ECO:0000313" key="8">
    <source>
        <dbReference type="Proteomes" id="UP000179324"/>
    </source>
</evidence>
<dbReference type="SUPFAM" id="SSF54211">
    <property type="entry name" value="Ribosomal protein S5 domain 2-like"/>
    <property type="match status" value="1"/>
</dbReference>
<evidence type="ECO:0000256" key="6">
    <source>
        <dbReference type="ARBA" id="ARBA00022884"/>
    </source>
</evidence>
<keyword evidence="2" id="KW-0819">tRNA processing</keyword>
<evidence type="ECO:0000256" key="3">
    <source>
        <dbReference type="ARBA" id="ARBA00022722"/>
    </source>
</evidence>
<dbReference type="PROSITE" id="PS00648">
    <property type="entry name" value="RIBONUCLEASE_P"/>
    <property type="match status" value="1"/>
</dbReference>
<dbReference type="InterPro" id="IPR000100">
    <property type="entry name" value="RNase_P"/>
</dbReference>
<comment type="caution">
    <text evidence="7">The sequence shown here is derived from an EMBL/GenBank/DDBJ whole genome shotgun (WGS) entry which is preliminary data.</text>
</comment>
<gene>
    <name evidence="7" type="ORF">A2127_01295</name>
</gene>
<keyword evidence="5" id="KW-0378">Hydrolase</keyword>
<protein>
    <submittedName>
        <fullName evidence="7">Uncharacterized protein</fullName>
    </submittedName>
</protein>
<evidence type="ECO:0000256" key="1">
    <source>
        <dbReference type="ARBA" id="ARBA00002663"/>
    </source>
</evidence>
<dbReference type="Gene3D" id="3.30.230.10">
    <property type="match status" value="1"/>
</dbReference>
<organism evidence="7 8">
    <name type="scientific">Candidatus Jorgensenbacteria bacterium GWC1_48_12</name>
    <dbReference type="NCBI Taxonomy" id="1798469"/>
    <lineage>
        <taxon>Bacteria</taxon>
        <taxon>Candidatus Joergenseniibacteriota</taxon>
    </lineage>
</organism>
<dbReference type="Pfam" id="PF00825">
    <property type="entry name" value="Ribonuclease_P"/>
    <property type="match status" value="1"/>
</dbReference>
<evidence type="ECO:0000256" key="2">
    <source>
        <dbReference type="ARBA" id="ARBA00022694"/>
    </source>
</evidence>
<dbReference type="InterPro" id="IPR014721">
    <property type="entry name" value="Ribsml_uS5_D2-typ_fold_subgr"/>
</dbReference>
<evidence type="ECO:0000256" key="5">
    <source>
        <dbReference type="ARBA" id="ARBA00022801"/>
    </source>
</evidence>
<dbReference type="InterPro" id="IPR020539">
    <property type="entry name" value="RNase_P_CS"/>
</dbReference>
<dbReference type="GO" id="GO:0000049">
    <property type="term" value="F:tRNA binding"/>
    <property type="evidence" value="ECO:0007669"/>
    <property type="project" value="InterPro"/>
</dbReference>